<dbReference type="GO" id="GO:0003984">
    <property type="term" value="F:acetolactate synthase activity"/>
    <property type="evidence" value="ECO:0007669"/>
    <property type="project" value="UniProtKB-UniRule"/>
</dbReference>
<dbReference type="GO" id="GO:0005829">
    <property type="term" value="C:cytosol"/>
    <property type="evidence" value="ECO:0007669"/>
    <property type="project" value="TreeGrafter"/>
</dbReference>
<gene>
    <name evidence="10" type="ORF">D3P08_14095</name>
</gene>
<dbReference type="Proteomes" id="UP000266482">
    <property type="component" value="Unassembled WGS sequence"/>
</dbReference>
<keyword evidence="8 10" id="KW-0808">Transferase</keyword>
<dbReference type="Pfam" id="PF10369">
    <property type="entry name" value="ALS_ss_C"/>
    <property type="match status" value="1"/>
</dbReference>
<evidence type="ECO:0000313" key="10">
    <source>
        <dbReference type="EMBL" id="RIX52105.1"/>
    </source>
</evidence>
<dbReference type="AlphaFoldDB" id="A0A3A1UV71"/>
<dbReference type="GO" id="GO:1990610">
    <property type="term" value="F:acetolactate synthase regulator activity"/>
    <property type="evidence" value="ECO:0007669"/>
    <property type="project" value="UniProtKB-UniRule"/>
</dbReference>
<dbReference type="OrthoDB" id="9787365at2"/>
<evidence type="ECO:0000259" key="9">
    <source>
        <dbReference type="PROSITE" id="PS51671"/>
    </source>
</evidence>
<dbReference type="InterPro" id="IPR019455">
    <property type="entry name" value="Acetolactate_synth_ssu_C"/>
</dbReference>
<comment type="similarity">
    <text evidence="3 8">Belongs to the acetolactate synthase small subunit family.</text>
</comment>
<keyword evidence="6 8" id="KW-0100">Branched-chain amino acid biosynthesis</keyword>
<evidence type="ECO:0000256" key="1">
    <source>
        <dbReference type="ARBA" id="ARBA00004974"/>
    </source>
</evidence>
<dbReference type="GO" id="GO:0009099">
    <property type="term" value="P:L-valine biosynthetic process"/>
    <property type="evidence" value="ECO:0007669"/>
    <property type="project" value="UniProtKB-UniRule"/>
</dbReference>
<dbReference type="EMBL" id="QXQA01000008">
    <property type="protein sequence ID" value="RIX52105.1"/>
    <property type="molecule type" value="Genomic_DNA"/>
</dbReference>
<dbReference type="NCBIfam" id="NF008864">
    <property type="entry name" value="PRK11895.1"/>
    <property type="match status" value="1"/>
</dbReference>
<dbReference type="InterPro" id="IPR027271">
    <property type="entry name" value="Acetolactate_synth/TF_NikR_C"/>
</dbReference>
<dbReference type="InterPro" id="IPR002912">
    <property type="entry name" value="ACT_dom"/>
</dbReference>
<comment type="caution">
    <text evidence="10">The sequence shown here is derived from an EMBL/GenBank/DDBJ whole genome shotgun (WGS) entry which is preliminary data.</text>
</comment>
<protein>
    <recommendedName>
        <fullName evidence="8">Acetolactate synthase small subunit</fullName>
        <shortName evidence="8">AHAS</shortName>
        <shortName evidence="8">ALS</shortName>
        <ecNumber evidence="8">2.2.1.6</ecNumber>
    </recommendedName>
    <alternativeName>
        <fullName evidence="8">Acetohydroxy-acid synthase small subunit</fullName>
    </alternativeName>
</protein>
<dbReference type="RefSeq" id="WP_119600337.1">
    <property type="nucleotide sequence ID" value="NZ_QXQA01000008.1"/>
</dbReference>
<dbReference type="SUPFAM" id="SSF55021">
    <property type="entry name" value="ACT-like"/>
    <property type="match status" value="2"/>
</dbReference>
<sequence length="169" mass="18849">MSNRFLLSATVNDTPGVLQRVAGLFSRRSYNIESITVGPCEQEGRSRMIVAARGDDALVRQMCSQLSKLIDVLDVVQLQERPFVSRDLMLVKLRMEPSKRSELQSLIDTFRCSVIDVSPDTVILQVVGDTEKNDAFLQLLRPYGILEMTRTGETAMSRGLGEREPTSIG</sequence>
<evidence type="ECO:0000256" key="8">
    <source>
        <dbReference type="RuleBase" id="RU368092"/>
    </source>
</evidence>
<dbReference type="InterPro" id="IPR045865">
    <property type="entry name" value="ACT-like_dom_sf"/>
</dbReference>
<dbReference type="InterPro" id="IPR054480">
    <property type="entry name" value="AHAS_small-like_ACT"/>
</dbReference>
<feature type="domain" description="ACT" evidence="9">
    <location>
        <begin position="6"/>
        <end position="80"/>
    </location>
</feature>
<evidence type="ECO:0000256" key="3">
    <source>
        <dbReference type="ARBA" id="ARBA00006341"/>
    </source>
</evidence>
<dbReference type="InterPro" id="IPR004789">
    <property type="entry name" value="Acetalactate_synth_ssu"/>
</dbReference>
<name>A0A3A1UV71_9BACL</name>
<dbReference type="CDD" id="cd04878">
    <property type="entry name" value="ACT_AHAS"/>
    <property type="match status" value="1"/>
</dbReference>
<dbReference type="EC" id="2.2.1.6" evidence="8"/>
<comment type="function">
    <text evidence="8">Catalyzes the conversion of 2 pyruvate molecules into acetolactate in the first common step of the biosynthetic pathway of the branched-amino acids such as leucine, isoleucine, and valine.</text>
</comment>
<dbReference type="GO" id="GO:0009097">
    <property type="term" value="P:isoleucine biosynthetic process"/>
    <property type="evidence" value="ECO:0007669"/>
    <property type="project" value="UniProtKB-UniRule"/>
</dbReference>
<dbReference type="FunFam" id="3.30.70.1150:FF:000001">
    <property type="entry name" value="Acetolactate synthase small subunit"/>
    <property type="match status" value="1"/>
</dbReference>
<dbReference type="InterPro" id="IPR039557">
    <property type="entry name" value="AHAS_ACT"/>
</dbReference>
<accession>A0A3A1UV71</accession>
<keyword evidence="11" id="KW-1185">Reference proteome</keyword>
<dbReference type="NCBIfam" id="TIGR00119">
    <property type="entry name" value="acolac_sm"/>
    <property type="match status" value="1"/>
</dbReference>
<comment type="catalytic activity">
    <reaction evidence="7 8">
        <text>2 pyruvate + H(+) = (2S)-2-acetolactate + CO2</text>
        <dbReference type="Rhea" id="RHEA:25249"/>
        <dbReference type="ChEBI" id="CHEBI:15361"/>
        <dbReference type="ChEBI" id="CHEBI:15378"/>
        <dbReference type="ChEBI" id="CHEBI:16526"/>
        <dbReference type="ChEBI" id="CHEBI:58476"/>
        <dbReference type="EC" id="2.2.1.6"/>
    </reaction>
</comment>
<dbReference type="PROSITE" id="PS51671">
    <property type="entry name" value="ACT"/>
    <property type="match status" value="1"/>
</dbReference>
<evidence type="ECO:0000256" key="6">
    <source>
        <dbReference type="ARBA" id="ARBA00023304"/>
    </source>
</evidence>
<comment type="pathway">
    <text evidence="1 8">Amino-acid biosynthesis; L-isoleucine biosynthesis; L-isoleucine from 2-oxobutanoate: step 1/4.</text>
</comment>
<proteinExistence type="inferred from homology"/>
<dbReference type="Pfam" id="PF22629">
    <property type="entry name" value="ACT_AHAS_ss"/>
    <property type="match status" value="1"/>
</dbReference>
<evidence type="ECO:0000256" key="5">
    <source>
        <dbReference type="ARBA" id="ARBA00022605"/>
    </source>
</evidence>
<comment type="subunit">
    <text evidence="4 8">Dimer of large and small chains.</text>
</comment>
<evidence type="ECO:0000256" key="4">
    <source>
        <dbReference type="ARBA" id="ARBA00011744"/>
    </source>
</evidence>
<dbReference type="UniPathway" id="UPA00049">
    <property type="reaction ID" value="UER00059"/>
</dbReference>
<keyword evidence="5 8" id="KW-0028">Amino-acid biosynthesis</keyword>
<evidence type="ECO:0000256" key="2">
    <source>
        <dbReference type="ARBA" id="ARBA00005025"/>
    </source>
</evidence>
<dbReference type="Gene3D" id="3.30.70.1150">
    <property type="entry name" value="ACT-like. Chain A, domain 2"/>
    <property type="match status" value="1"/>
</dbReference>
<dbReference type="PANTHER" id="PTHR30239:SF0">
    <property type="entry name" value="ACETOLACTATE SYNTHASE SMALL SUBUNIT 1, CHLOROPLASTIC"/>
    <property type="match status" value="1"/>
</dbReference>
<reference evidence="10 11" key="1">
    <citation type="submission" date="2018-09" db="EMBL/GenBank/DDBJ databases">
        <title>Paenibacillus aracenensis nov. sp. isolated from a cave in southern Spain.</title>
        <authorList>
            <person name="Jurado V."/>
            <person name="Gutierrez-Patricio S."/>
            <person name="Gonzalez-Pimentel J.L."/>
            <person name="Miller A.Z."/>
            <person name="Laiz L."/>
            <person name="Saiz-Jimenez C."/>
        </authorList>
    </citation>
    <scope>NUCLEOTIDE SEQUENCE [LARGE SCALE GENOMIC DNA]</scope>
    <source>
        <strain evidence="10 11">DSM 22867</strain>
    </source>
</reference>
<dbReference type="PANTHER" id="PTHR30239">
    <property type="entry name" value="ACETOLACTATE SYNTHASE SMALL SUBUNIT"/>
    <property type="match status" value="1"/>
</dbReference>
<evidence type="ECO:0000256" key="7">
    <source>
        <dbReference type="ARBA" id="ARBA00048670"/>
    </source>
</evidence>
<dbReference type="UniPathway" id="UPA00047">
    <property type="reaction ID" value="UER00055"/>
</dbReference>
<evidence type="ECO:0000313" key="11">
    <source>
        <dbReference type="Proteomes" id="UP000266482"/>
    </source>
</evidence>
<comment type="pathway">
    <text evidence="2 8">Amino-acid biosynthesis; L-valine biosynthesis; L-valine from pyruvate: step 1/4.</text>
</comment>
<dbReference type="Gene3D" id="3.30.70.260">
    <property type="match status" value="1"/>
</dbReference>
<organism evidence="10 11">
    <name type="scientific">Paenibacillus nanensis</name>
    <dbReference type="NCBI Taxonomy" id="393251"/>
    <lineage>
        <taxon>Bacteria</taxon>
        <taxon>Bacillati</taxon>
        <taxon>Bacillota</taxon>
        <taxon>Bacilli</taxon>
        <taxon>Bacillales</taxon>
        <taxon>Paenibacillaceae</taxon>
        <taxon>Paenibacillus</taxon>
    </lineage>
</organism>